<feature type="region of interest" description="Disordered" evidence="1">
    <location>
        <begin position="1"/>
        <end position="62"/>
    </location>
</feature>
<gene>
    <name evidence="2" type="ORF">CBR_g68767</name>
</gene>
<organism evidence="2 3">
    <name type="scientific">Chara braunii</name>
    <name type="common">Braun's stonewort</name>
    <dbReference type="NCBI Taxonomy" id="69332"/>
    <lineage>
        <taxon>Eukaryota</taxon>
        <taxon>Viridiplantae</taxon>
        <taxon>Streptophyta</taxon>
        <taxon>Charophyceae</taxon>
        <taxon>Charales</taxon>
        <taxon>Characeae</taxon>
        <taxon>Chara</taxon>
    </lineage>
</organism>
<dbReference type="Gramene" id="GBG66781">
    <property type="protein sequence ID" value="GBG66781"/>
    <property type="gene ID" value="CBR_g68767"/>
</dbReference>
<evidence type="ECO:0000256" key="1">
    <source>
        <dbReference type="SAM" id="MobiDB-lite"/>
    </source>
</evidence>
<sequence length="356" mass="40403">MKEHLDAEKAKKEAKERRKLEKEMRKEEERRLAEEEETRRKEEEEWREEKKRKKAEKAKQEAMLRAEMKREVALHTTLLISEIKDDWINKMKSSLMPALLAGKVDVKGEKKLKPAQVAGSSSDDSDDGSETSVTQEISDKARQVCISKKRKRVDDVVIEGSPPMELPAKRTPRKTIARLVLISDRMTRSKAKKKGGGITIRTKRKFLVKTPLAKVLKSAKKSPPPSGRITPASKALLRLRFRDAIMRKLKDCNADELQRICREEGLHYEGKIDTILDIAEYRSRCLFPENGPEIGVVPITVSDDTESVDVPANNLSDVALIRIDCGSCADISRRFGVALSWLTGNLSNYSTRLSFY</sequence>
<feature type="compositionally biased region" description="Basic and acidic residues" evidence="1">
    <location>
        <begin position="1"/>
        <end position="49"/>
    </location>
</feature>
<feature type="region of interest" description="Disordered" evidence="1">
    <location>
        <begin position="112"/>
        <end position="137"/>
    </location>
</feature>
<evidence type="ECO:0000313" key="3">
    <source>
        <dbReference type="Proteomes" id="UP000265515"/>
    </source>
</evidence>
<proteinExistence type="predicted"/>
<keyword evidence="3" id="KW-1185">Reference proteome</keyword>
<evidence type="ECO:0000313" key="2">
    <source>
        <dbReference type="EMBL" id="GBG66781.1"/>
    </source>
</evidence>
<reference evidence="2 3" key="1">
    <citation type="journal article" date="2018" name="Cell">
        <title>The Chara Genome: Secondary Complexity and Implications for Plant Terrestrialization.</title>
        <authorList>
            <person name="Nishiyama T."/>
            <person name="Sakayama H."/>
            <person name="Vries J.D."/>
            <person name="Buschmann H."/>
            <person name="Saint-Marcoux D."/>
            <person name="Ullrich K.K."/>
            <person name="Haas F.B."/>
            <person name="Vanderstraeten L."/>
            <person name="Becker D."/>
            <person name="Lang D."/>
            <person name="Vosolsobe S."/>
            <person name="Rombauts S."/>
            <person name="Wilhelmsson P.K.I."/>
            <person name="Janitza P."/>
            <person name="Kern R."/>
            <person name="Heyl A."/>
            <person name="Rumpler F."/>
            <person name="Villalobos L.I.A.C."/>
            <person name="Clay J.M."/>
            <person name="Skokan R."/>
            <person name="Toyoda A."/>
            <person name="Suzuki Y."/>
            <person name="Kagoshima H."/>
            <person name="Schijlen E."/>
            <person name="Tajeshwar N."/>
            <person name="Catarino B."/>
            <person name="Hetherington A.J."/>
            <person name="Saltykova A."/>
            <person name="Bonnot C."/>
            <person name="Breuninger H."/>
            <person name="Symeonidi A."/>
            <person name="Radhakrishnan G.V."/>
            <person name="Van Nieuwerburgh F."/>
            <person name="Deforce D."/>
            <person name="Chang C."/>
            <person name="Karol K.G."/>
            <person name="Hedrich R."/>
            <person name="Ulvskov P."/>
            <person name="Glockner G."/>
            <person name="Delwiche C.F."/>
            <person name="Petrasek J."/>
            <person name="Van de Peer Y."/>
            <person name="Friml J."/>
            <person name="Beilby M."/>
            <person name="Dolan L."/>
            <person name="Kohara Y."/>
            <person name="Sugano S."/>
            <person name="Fujiyama A."/>
            <person name="Delaux P.-M."/>
            <person name="Quint M."/>
            <person name="TheiBen G."/>
            <person name="Hagemann M."/>
            <person name="Harholt J."/>
            <person name="Dunand C."/>
            <person name="Zachgo S."/>
            <person name="Langdale J."/>
            <person name="Maumus F."/>
            <person name="Straeten D.V.D."/>
            <person name="Gould S.B."/>
            <person name="Rensing S.A."/>
        </authorList>
    </citation>
    <scope>NUCLEOTIDE SEQUENCE [LARGE SCALE GENOMIC DNA]</scope>
    <source>
        <strain evidence="2 3">S276</strain>
    </source>
</reference>
<name>A0A388K9T2_CHABU</name>
<comment type="caution">
    <text evidence="2">The sequence shown here is derived from an EMBL/GenBank/DDBJ whole genome shotgun (WGS) entry which is preliminary data.</text>
</comment>
<dbReference type="AlphaFoldDB" id="A0A388K9T2"/>
<dbReference type="EMBL" id="BFEA01000078">
    <property type="protein sequence ID" value="GBG66781.1"/>
    <property type="molecule type" value="Genomic_DNA"/>
</dbReference>
<protein>
    <submittedName>
        <fullName evidence="2">Uncharacterized protein</fullName>
    </submittedName>
</protein>
<accession>A0A388K9T2</accession>
<dbReference type="Proteomes" id="UP000265515">
    <property type="component" value="Unassembled WGS sequence"/>
</dbReference>